<protein>
    <submittedName>
        <fullName evidence="1">Uncharacterized protein</fullName>
    </submittedName>
</protein>
<comment type="caution">
    <text evidence="1">The sequence shown here is derived from an EMBL/GenBank/DDBJ whole genome shotgun (WGS) entry which is preliminary data.</text>
</comment>
<organism evidence="1 2">
    <name type="scientific">Rotaria magnacalcarata</name>
    <dbReference type="NCBI Taxonomy" id="392030"/>
    <lineage>
        <taxon>Eukaryota</taxon>
        <taxon>Metazoa</taxon>
        <taxon>Spiralia</taxon>
        <taxon>Gnathifera</taxon>
        <taxon>Rotifera</taxon>
        <taxon>Eurotatoria</taxon>
        <taxon>Bdelloidea</taxon>
        <taxon>Philodinida</taxon>
        <taxon>Philodinidae</taxon>
        <taxon>Rotaria</taxon>
    </lineage>
</organism>
<feature type="non-terminal residue" evidence="1">
    <location>
        <position position="111"/>
    </location>
</feature>
<dbReference type="EMBL" id="CAJOBJ010366419">
    <property type="protein sequence ID" value="CAF5221275.1"/>
    <property type="molecule type" value="Genomic_DNA"/>
</dbReference>
<proteinExistence type="predicted"/>
<evidence type="ECO:0000313" key="1">
    <source>
        <dbReference type="EMBL" id="CAF5221275.1"/>
    </source>
</evidence>
<dbReference type="Proteomes" id="UP000681720">
    <property type="component" value="Unassembled WGS sequence"/>
</dbReference>
<reference evidence="1" key="1">
    <citation type="submission" date="2021-02" db="EMBL/GenBank/DDBJ databases">
        <authorList>
            <person name="Nowell W R."/>
        </authorList>
    </citation>
    <scope>NUCLEOTIDE SEQUENCE</scope>
</reference>
<gene>
    <name evidence="1" type="ORF">GIL414_LOCUS84469</name>
</gene>
<dbReference type="AlphaFoldDB" id="A0A8S3JST0"/>
<evidence type="ECO:0000313" key="2">
    <source>
        <dbReference type="Proteomes" id="UP000681720"/>
    </source>
</evidence>
<sequence>MEQELDAVKQKHDSQIQWTTDQEKMLNSPIKHFVDQLSSNFENISNSIKYNMIQDIPNIIKSTNLTDFYKQLPRIETLKQAKDGCVVRCNYIFISNSIVSLNDINEKDDIN</sequence>
<accession>A0A8S3JST0</accession>
<name>A0A8S3JST0_9BILA</name>